<evidence type="ECO:0000256" key="3">
    <source>
        <dbReference type="ARBA" id="ARBA00022538"/>
    </source>
</evidence>
<evidence type="ECO:0000313" key="13">
    <source>
        <dbReference type="EMBL" id="QDS72532.1"/>
    </source>
</evidence>
<dbReference type="STRING" id="50376.A0A517LA66"/>
<keyword evidence="7" id="KW-0406">Ion transport</keyword>
<dbReference type="EMBL" id="CP042192">
    <property type="protein sequence ID" value="QDS72532.1"/>
    <property type="molecule type" value="Genomic_DNA"/>
</dbReference>
<evidence type="ECO:0000256" key="5">
    <source>
        <dbReference type="ARBA" id="ARBA00022958"/>
    </source>
</evidence>
<evidence type="ECO:0000259" key="12">
    <source>
        <dbReference type="Pfam" id="PF22776"/>
    </source>
</evidence>
<feature type="transmembrane region" description="Helical" evidence="10">
    <location>
        <begin position="325"/>
        <end position="346"/>
    </location>
</feature>
<keyword evidence="6 10" id="KW-1133">Transmembrane helix</keyword>
<dbReference type="InterPro" id="IPR053952">
    <property type="entry name" value="K_trans_C"/>
</dbReference>
<protein>
    <recommendedName>
        <fullName evidence="15">Potassium uptake protein</fullName>
    </recommendedName>
</protein>
<feature type="transmembrane region" description="Helical" evidence="10">
    <location>
        <begin position="503"/>
        <end position="523"/>
    </location>
</feature>
<feature type="transmembrane region" description="Helical" evidence="10">
    <location>
        <begin position="295"/>
        <end position="313"/>
    </location>
</feature>
<reference evidence="13 14" key="1">
    <citation type="submission" date="2019-07" db="EMBL/GenBank/DDBJ databases">
        <title>Finished genome of Venturia effusa.</title>
        <authorList>
            <person name="Young C.A."/>
            <person name="Cox M.P."/>
            <person name="Ganley A.R.D."/>
            <person name="David W.J."/>
        </authorList>
    </citation>
    <scope>NUCLEOTIDE SEQUENCE [LARGE SCALE GENOMIC DNA]</scope>
    <source>
        <strain evidence="14">albino</strain>
    </source>
</reference>
<dbReference type="Proteomes" id="UP000316270">
    <property type="component" value="Chromosome 8"/>
</dbReference>
<feature type="transmembrane region" description="Helical" evidence="10">
    <location>
        <begin position="55"/>
        <end position="77"/>
    </location>
</feature>
<dbReference type="GO" id="GO:0016020">
    <property type="term" value="C:membrane"/>
    <property type="evidence" value="ECO:0007669"/>
    <property type="project" value="UniProtKB-SubCell"/>
</dbReference>
<evidence type="ECO:0000256" key="6">
    <source>
        <dbReference type="ARBA" id="ARBA00022989"/>
    </source>
</evidence>
<dbReference type="PANTHER" id="PTHR30540">
    <property type="entry name" value="OSMOTIC STRESS POTASSIUM TRANSPORTER"/>
    <property type="match status" value="1"/>
</dbReference>
<dbReference type="OrthoDB" id="504708at2759"/>
<evidence type="ECO:0000256" key="4">
    <source>
        <dbReference type="ARBA" id="ARBA00022692"/>
    </source>
</evidence>
<keyword evidence="4 10" id="KW-0812">Transmembrane</keyword>
<keyword evidence="2" id="KW-0813">Transport</keyword>
<proteinExistence type="predicted"/>
<feature type="domain" description="K+ potassium transporter C-terminal" evidence="12">
    <location>
        <begin position="566"/>
        <end position="771"/>
    </location>
</feature>
<evidence type="ECO:0000259" key="11">
    <source>
        <dbReference type="Pfam" id="PF02705"/>
    </source>
</evidence>
<dbReference type="AlphaFoldDB" id="A0A517LA66"/>
<dbReference type="Pfam" id="PF02705">
    <property type="entry name" value="K_trans"/>
    <property type="match status" value="1"/>
</dbReference>
<dbReference type="Pfam" id="PF22776">
    <property type="entry name" value="K_trans_C"/>
    <property type="match status" value="1"/>
</dbReference>
<evidence type="ECO:0000256" key="9">
    <source>
        <dbReference type="SAM" id="MobiDB-lite"/>
    </source>
</evidence>
<keyword evidence="3" id="KW-0633">Potassium transport</keyword>
<dbReference type="InterPro" id="IPR003855">
    <property type="entry name" value="K+_transporter"/>
</dbReference>
<name>A0A517LA66_9PEZI</name>
<dbReference type="NCBIfam" id="TIGR00794">
    <property type="entry name" value="kup"/>
    <property type="match status" value="1"/>
</dbReference>
<evidence type="ECO:0000256" key="8">
    <source>
        <dbReference type="ARBA" id="ARBA00023136"/>
    </source>
</evidence>
<evidence type="ECO:0000256" key="2">
    <source>
        <dbReference type="ARBA" id="ARBA00022448"/>
    </source>
</evidence>
<gene>
    <name evidence="13" type="ORF">FKW77_000308</name>
</gene>
<evidence type="ECO:0000256" key="1">
    <source>
        <dbReference type="ARBA" id="ARBA00004141"/>
    </source>
</evidence>
<evidence type="ECO:0000256" key="10">
    <source>
        <dbReference type="SAM" id="Phobius"/>
    </source>
</evidence>
<organism evidence="13 14">
    <name type="scientific">Venturia effusa</name>
    <dbReference type="NCBI Taxonomy" id="50376"/>
    <lineage>
        <taxon>Eukaryota</taxon>
        <taxon>Fungi</taxon>
        <taxon>Dikarya</taxon>
        <taxon>Ascomycota</taxon>
        <taxon>Pezizomycotina</taxon>
        <taxon>Dothideomycetes</taxon>
        <taxon>Pleosporomycetidae</taxon>
        <taxon>Venturiales</taxon>
        <taxon>Venturiaceae</taxon>
        <taxon>Venturia</taxon>
    </lineage>
</organism>
<feature type="transmembrane region" description="Helical" evidence="10">
    <location>
        <begin position="97"/>
        <end position="117"/>
    </location>
</feature>
<feature type="domain" description="K+ potassium transporter integral membrane" evidence="11">
    <location>
        <begin position="58"/>
        <end position="541"/>
    </location>
</feature>
<feature type="transmembrane region" description="Helical" evidence="10">
    <location>
        <begin position="444"/>
        <end position="467"/>
    </location>
</feature>
<dbReference type="PANTHER" id="PTHR30540:SF83">
    <property type="entry name" value="K+ POTASSIUM TRANSPORTER"/>
    <property type="match status" value="1"/>
</dbReference>
<feature type="compositionally biased region" description="Polar residues" evidence="9">
    <location>
        <begin position="664"/>
        <end position="676"/>
    </location>
</feature>
<keyword evidence="8 10" id="KW-0472">Membrane</keyword>
<dbReference type="InterPro" id="IPR053951">
    <property type="entry name" value="K_trans_N"/>
</dbReference>
<feature type="transmembrane region" description="Helical" evidence="10">
    <location>
        <begin position="248"/>
        <end position="268"/>
    </location>
</feature>
<keyword evidence="5" id="KW-0630">Potassium</keyword>
<feature type="transmembrane region" description="Helical" evidence="10">
    <location>
        <begin position="217"/>
        <end position="236"/>
    </location>
</feature>
<feature type="transmembrane region" description="Helical" evidence="10">
    <location>
        <begin position="474"/>
        <end position="497"/>
    </location>
</feature>
<comment type="subcellular location">
    <subcellularLocation>
        <location evidence="1">Membrane</location>
        <topology evidence="1">Multi-pass membrane protein</topology>
    </subcellularLocation>
</comment>
<evidence type="ECO:0008006" key="15">
    <source>
        <dbReference type="Google" id="ProtNLM"/>
    </source>
</evidence>
<evidence type="ECO:0000313" key="14">
    <source>
        <dbReference type="Proteomes" id="UP000316270"/>
    </source>
</evidence>
<keyword evidence="14" id="KW-1185">Reference proteome</keyword>
<feature type="transmembrane region" description="Helical" evidence="10">
    <location>
        <begin position="366"/>
        <end position="396"/>
    </location>
</feature>
<accession>A0A517LA66</accession>
<feature type="transmembrane region" description="Helical" evidence="10">
    <location>
        <begin position="417"/>
        <end position="438"/>
    </location>
</feature>
<feature type="transmembrane region" description="Helical" evidence="10">
    <location>
        <begin position="178"/>
        <end position="197"/>
    </location>
</feature>
<evidence type="ECO:0000256" key="7">
    <source>
        <dbReference type="ARBA" id="ARBA00023065"/>
    </source>
</evidence>
<feature type="region of interest" description="Disordered" evidence="9">
    <location>
        <begin position="664"/>
        <end position="694"/>
    </location>
</feature>
<sequence length="771" mass="85943">MVGGKTPTTSREANLPADEKLAFENHVDSVYDEEEIPATRESDFKHKQIFRGWSLLFLAYQSTGVIYGDIGTSPLYVFSSTFSSEPGYDDLLGALSLIIWAITLIVTVKYVFVVLCADDEGEGGTFAMYNLLSRYCDITKRDPKSLSTVKIQRYTSTELRPTNHGVRSFIEQNRMAHLILKILAVFGVSLIMADGILTPAQSVLGAIQGLNVVKSDITTDTIVGISCTILVLLFLVQPLGIHRLSSAFAPIVIVWLLLNLSFGIYNLIQHDWTVLKAFSPYFAGLYFVRNGTGGWKSLGGILLAFTGVEALFADMGAFSKRAVQLGWLCLAFPSLLLAYIGQAAFISRDPSAYSNPFFKTVPPHMFYPSLVVSILAAIVASQALITSTFQLLSQVMNSSYFPHIKLIYTSDKYHGQVYIPIANWLMMIGTVIVTAVYHNTTRLGNAYGVCVIMVTFITTSLVALVALIVWRMHWLLVFVIWLPFVTLDGLFLSASLVKVPDGAWFTILLAMFLSSIFVLWRYGKEQQWASEGRGRSDLTQLVLKSENGTWKLPASYGGRTMTKINGIAIFFDKTGDMVPTVYEEFLRKFESQPDVQVFLHLRALCVPHVTPEERFTTSKTALPNCYRLTIRHGYNDIPVTEDLGNIVYYEIRKYIVTSAAQFSHPTSSTGVSTSVELNDEAEPQTATATSTTAESRDVRLQRRLDALDAAMESQVVYIVGKEQLRLLAHNNIAKRFILSIFLWVRDNTRAKVSSMRIPVEKLVEVGFVKEI</sequence>
<dbReference type="GO" id="GO:0015079">
    <property type="term" value="F:potassium ion transmembrane transporter activity"/>
    <property type="evidence" value="ECO:0007669"/>
    <property type="project" value="InterPro"/>
</dbReference>